<feature type="transmembrane region" description="Helical" evidence="1">
    <location>
        <begin position="12"/>
        <end position="38"/>
    </location>
</feature>
<keyword evidence="3" id="KW-1185">Reference proteome</keyword>
<comment type="caution">
    <text evidence="2">The sequence shown here is derived from an EMBL/GenBank/DDBJ whole genome shotgun (WGS) entry which is preliminary data.</text>
</comment>
<dbReference type="PANTHER" id="PTHR36392">
    <property type="entry name" value="TRANSMEMBRANE PROTEIN"/>
    <property type="match status" value="1"/>
</dbReference>
<sequence length="76" mass="8974">MPHRARPMTGLLVFMGVNLVLVSTISPVYDFVCFHPYWERRVRSSFQRSCFRSSRTVVYHNNAILWTSMVIRAFFS</sequence>
<dbReference type="OrthoDB" id="1927154at2759"/>
<dbReference type="AlphaFoldDB" id="A0A3L6PJE4"/>
<dbReference type="PANTHER" id="PTHR36392:SF1">
    <property type="entry name" value="TRANSMEMBRANE PROTEIN"/>
    <property type="match status" value="1"/>
</dbReference>
<evidence type="ECO:0000313" key="2">
    <source>
        <dbReference type="EMBL" id="RLM59014.1"/>
    </source>
</evidence>
<proteinExistence type="predicted"/>
<gene>
    <name evidence="2" type="ORF">C2845_PM18G14800</name>
</gene>
<evidence type="ECO:0000313" key="3">
    <source>
        <dbReference type="Proteomes" id="UP000275267"/>
    </source>
</evidence>
<reference evidence="3" key="1">
    <citation type="journal article" date="2019" name="Nat. Commun.">
        <title>The genome of broomcorn millet.</title>
        <authorList>
            <person name="Zou C."/>
            <person name="Miki D."/>
            <person name="Li D."/>
            <person name="Tang Q."/>
            <person name="Xiao L."/>
            <person name="Rajput S."/>
            <person name="Deng P."/>
            <person name="Jia W."/>
            <person name="Huang R."/>
            <person name="Zhang M."/>
            <person name="Sun Y."/>
            <person name="Hu J."/>
            <person name="Fu X."/>
            <person name="Schnable P.S."/>
            <person name="Li F."/>
            <person name="Zhang H."/>
            <person name="Feng B."/>
            <person name="Zhu X."/>
            <person name="Liu R."/>
            <person name="Schnable J.C."/>
            <person name="Zhu J.-K."/>
            <person name="Zhang H."/>
        </authorList>
    </citation>
    <scope>NUCLEOTIDE SEQUENCE [LARGE SCALE GENOMIC DNA]</scope>
</reference>
<keyword evidence="1" id="KW-1133">Transmembrane helix</keyword>
<protein>
    <submittedName>
        <fullName evidence="2">Uncharacterized protein</fullName>
    </submittedName>
</protein>
<keyword evidence="1" id="KW-0812">Transmembrane</keyword>
<dbReference type="EMBL" id="PQIB02000017">
    <property type="protein sequence ID" value="RLM59014.1"/>
    <property type="molecule type" value="Genomic_DNA"/>
</dbReference>
<accession>A0A3L6PJE4</accession>
<dbReference type="Proteomes" id="UP000275267">
    <property type="component" value="Unassembled WGS sequence"/>
</dbReference>
<organism evidence="2 3">
    <name type="scientific">Panicum miliaceum</name>
    <name type="common">Proso millet</name>
    <name type="synonym">Broomcorn millet</name>
    <dbReference type="NCBI Taxonomy" id="4540"/>
    <lineage>
        <taxon>Eukaryota</taxon>
        <taxon>Viridiplantae</taxon>
        <taxon>Streptophyta</taxon>
        <taxon>Embryophyta</taxon>
        <taxon>Tracheophyta</taxon>
        <taxon>Spermatophyta</taxon>
        <taxon>Magnoliopsida</taxon>
        <taxon>Liliopsida</taxon>
        <taxon>Poales</taxon>
        <taxon>Poaceae</taxon>
        <taxon>PACMAD clade</taxon>
        <taxon>Panicoideae</taxon>
        <taxon>Panicodae</taxon>
        <taxon>Paniceae</taxon>
        <taxon>Panicinae</taxon>
        <taxon>Panicum</taxon>
        <taxon>Panicum sect. Panicum</taxon>
    </lineage>
</organism>
<keyword evidence="1" id="KW-0472">Membrane</keyword>
<evidence type="ECO:0000256" key="1">
    <source>
        <dbReference type="SAM" id="Phobius"/>
    </source>
</evidence>
<name>A0A3L6PJE4_PANMI</name>